<dbReference type="InterPro" id="IPR050922">
    <property type="entry name" value="LytR/CpsA/Psr_CW_biosynth"/>
</dbReference>
<accession>A0A939FH98</accession>
<feature type="non-terminal residue" evidence="3">
    <location>
        <position position="1"/>
    </location>
</feature>
<gene>
    <name evidence="3" type="ORF">J0695_40370</name>
</gene>
<dbReference type="PANTHER" id="PTHR33392:SF6">
    <property type="entry name" value="POLYISOPRENYL-TEICHOIC ACID--PEPTIDOGLYCAN TEICHOIC ACID TRANSFERASE TAGU"/>
    <property type="match status" value="1"/>
</dbReference>
<evidence type="ECO:0000256" key="1">
    <source>
        <dbReference type="ARBA" id="ARBA00006068"/>
    </source>
</evidence>
<reference evidence="3" key="1">
    <citation type="submission" date="2021-03" db="EMBL/GenBank/DDBJ databases">
        <title>Streptomyces poriferae sp. nov., a novel marine sponge-derived Actinobacteria species with anti-MRSA activity.</title>
        <authorList>
            <person name="Sandoval-Powers M."/>
            <person name="Kralova S."/>
            <person name="Nguyen G.-S."/>
            <person name="Fawwal D."/>
            <person name="Degnes K."/>
            <person name="Klinkenberg G."/>
            <person name="Sletta H."/>
            <person name="Wentzel A."/>
            <person name="Liles M.R."/>
        </authorList>
    </citation>
    <scope>NUCLEOTIDE SEQUENCE</scope>
    <source>
        <strain evidence="3">DSM 41794</strain>
    </source>
</reference>
<protein>
    <submittedName>
        <fullName evidence="3">LCP family protein</fullName>
    </submittedName>
</protein>
<dbReference type="RefSeq" id="WP_206969774.1">
    <property type="nucleotide sequence ID" value="NZ_JAFLRJ010001022.1"/>
</dbReference>
<organism evidence="3 4">
    <name type="scientific">Streptomyces beijiangensis</name>
    <dbReference type="NCBI Taxonomy" id="163361"/>
    <lineage>
        <taxon>Bacteria</taxon>
        <taxon>Bacillati</taxon>
        <taxon>Actinomycetota</taxon>
        <taxon>Actinomycetes</taxon>
        <taxon>Kitasatosporales</taxon>
        <taxon>Streptomycetaceae</taxon>
        <taxon>Streptomyces</taxon>
    </lineage>
</organism>
<dbReference type="EMBL" id="JAFLRJ010001022">
    <property type="protein sequence ID" value="MBO0517943.1"/>
    <property type="molecule type" value="Genomic_DNA"/>
</dbReference>
<feature type="non-terminal residue" evidence="3">
    <location>
        <position position="67"/>
    </location>
</feature>
<sequence>LHVSADRKSMTVVSVPRDTRVTIPKCTGTDGTVYPATSTETINTSLQHGGPGCTVATWEKLTGIAVD</sequence>
<dbReference type="InterPro" id="IPR004474">
    <property type="entry name" value="LytR_CpsA_psr"/>
</dbReference>
<comment type="similarity">
    <text evidence="1">Belongs to the LytR/CpsA/Psr (LCP) family.</text>
</comment>
<comment type="caution">
    <text evidence="3">The sequence shown here is derived from an EMBL/GenBank/DDBJ whole genome shotgun (WGS) entry which is preliminary data.</text>
</comment>
<dbReference type="Gene3D" id="3.40.630.190">
    <property type="entry name" value="LCP protein"/>
    <property type="match status" value="1"/>
</dbReference>
<name>A0A939FH98_9ACTN</name>
<dbReference type="Pfam" id="PF03816">
    <property type="entry name" value="LytR_cpsA_psr"/>
    <property type="match status" value="1"/>
</dbReference>
<keyword evidence="4" id="KW-1185">Reference proteome</keyword>
<dbReference type="PANTHER" id="PTHR33392">
    <property type="entry name" value="POLYISOPRENYL-TEICHOIC ACID--PEPTIDOGLYCAN TEICHOIC ACID TRANSFERASE TAGU"/>
    <property type="match status" value="1"/>
</dbReference>
<feature type="domain" description="Cell envelope-related transcriptional attenuator" evidence="2">
    <location>
        <begin position="1"/>
        <end position="67"/>
    </location>
</feature>
<dbReference type="AlphaFoldDB" id="A0A939FH98"/>
<evidence type="ECO:0000313" key="4">
    <source>
        <dbReference type="Proteomes" id="UP000664167"/>
    </source>
</evidence>
<dbReference type="Proteomes" id="UP000664167">
    <property type="component" value="Unassembled WGS sequence"/>
</dbReference>
<evidence type="ECO:0000259" key="2">
    <source>
        <dbReference type="Pfam" id="PF03816"/>
    </source>
</evidence>
<proteinExistence type="inferred from homology"/>
<evidence type="ECO:0000313" key="3">
    <source>
        <dbReference type="EMBL" id="MBO0517943.1"/>
    </source>
</evidence>